<sequence length="36" mass="4219">MSCRYILFTHILIPSIYSAKKNQSAVAFMLIQNRLF</sequence>
<reference evidence="1" key="2">
    <citation type="journal article" date="2015" name="Data Brief">
        <title>Shoot transcriptome of the giant reed, Arundo donax.</title>
        <authorList>
            <person name="Barrero R.A."/>
            <person name="Guerrero F.D."/>
            <person name="Moolhuijzen P."/>
            <person name="Goolsby J.A."/>
            <person name="Tidwell J."/>
            <person name="Bellgard S.E."/>
            <person name="Bellgard M.I."/>
        </authorList>
    </citation>
    <scope>NUCLEOTIDE SEQUENCE</scope>
    <source>
        <tissue evidence="1">Shoot tissue taken approximately 20 cm above the soil surface</tissue>
    </source>
</reference>
<protein>
    <submittedName>
        <fullName evidence="1">Uncharacterized protein</fullName>
    </submittedName>
</protein>
<reference evidence="1" key="1">
    <citation type="submission" date="2014-09" db="EMBL/GenBank/DDBJ databases">
        <authorList>
            <person name="Magalhaes I.L.F."/>
            <person name="Oliveira U."/>
            <person name="Santos F.R."/>
            <person name="Vidigal T.H.D.A."/>
            <person name="Brescovit A.D."/>
            <person name="Santos A.J."/>
        </authorList>
    </citation>
    <scope>NUCLEOTIDE SEQUENCE</scope>
    <source>
        <tissue evidence="1">Shoot tissue taken approximately 20 cm above the soil surface</tissue>
    </source>
</reference>
<evidence type="ECO:0000313" key="1">
    <source>
        <dbReference type="EMBL" id="JAD72125.1"/>
    </source>
</evidence>
<dbReference type="AlphaFoldDB" id="A0A0A9CFJ7"/>
<proteinExistence type="predicted"/>
<dbReference type="EMBL" id="GBRH01225770">
    <property type="protein sequence ID" value="JAD72125.1"/>
    <property type="molecule type" value="Transcribed_RNA"/>
</dbReference>
<accession>A0A0A9CFJ7</accession>
<name>A0A0A9CFJ7_ARUDO</name>
<organism evidence="1">
    <name type="scientific">Arundo donax</name>
    <name type="common">Giant reed</name>
    <name type="synonym">Donax arundinaceus</name>
    <dbReference type="NCBI Taxonomy" id="35708"/>
    <lineage>
        <taxon>Eukaryota</taxon>
        <taxon>Viridiplantae</taxon>
        <taxon>Streptophyta</taxon>
        <taxon>Embryophyta</taxon>
        <taxon>Tracheophyta</taxon>
        <taxon>Spermatophyta</taxon>
        <taxon>Magnoliopsida</taxon>
        <taxon>Liliopsida</taxon>
        <taxon>Poales</taxon>
        <taxon>Poaceae</taxon>
        <taxon>PACMAD clade</taxon>
        <taxon>Arundinoideae</taxon>
        <taxon>Arundineae</taxon>
        <taxon>Arundo</taxon>
    </lineage>
</organism>